<name>A0A0R2HUH2_CARDV</name>
<comment type="similarity">
    <text evidence="1 5 6">Belongs to the bacterial ribosomal protein bL35 family.</text>
</comment>
<dbReference type="Gene3D" id="4.10.410.60">
    <property type="match status" value="1"/>
</dbReference>
<dbReference type="FunFam" id="4.10.410.60:FF:000001">
    <property type="entry name" value="50S ribosomal protein L35"/>
    <property type="match status" value="1"/>
</dbReference>
<comment type="caution">
    <text evidence="8">The sequence shown here is derived from an EMBL/GenBank/DDBJ whole genome shotgun (WGS) entry which is preliminary data.</text>
</comment>
<dbReference type="EMBL" id="JQBS01000032">
    <property type="protein sequence ID" value="KRN56384.1"/>
    <property type="molecule type" value="Genomic_DNA"/>
</dbReference>
<keyword evidence="3 5" id="KW-0687">Ribonucleoprotein</keyword>
<dbReference type="InterPro" id="IPR037229">
    <property type="entry name" value="Ribosomal_bL35_sf"/>
</dbReference>
<dbReference type="GO" id="GO:0006412">
    <property type="term" value="P:translation"/>
    <property type="evidence" value="ECO:0007669"/>
    <property type="project" value="UniProtKB-UniRule"/>
</dbReference>
<evidence type="ECO:0000256" key="5">
    <source>
        <dbReference type="HAMAP-Rule" id="MF_00514"/>
    </source>
</evidence>
<dbReference type="InterPro" id="IPR001706">
    <property type="entry name" value="Ribosomal_bL35"/>
</dbReference>
<dbReference type="PROSITE" id="PS00936">
    <property type="entry name" value="RIBOSOMAL_L35"/>
    <property type="match status" value="1"/>
</dbReference>
<evidence type="ECO:0000313" key="9">
    <source>
        <dbReference type="Proteomes" id="UP000051658"/>
    </source>
</evidence>
<dbReference type="GO" id="GO:0003735">
    <property type="term" value="F:structural constituent of ribosome"/>
    <property type="evidence" value="ECO:0007669"/>
    <property type="project" value="InterPro"/>
</dbReference>
<evidence type="ECO:0000256" key="7">
    <source>
        <dbReference type="SAM" id="MobiDB-lite"/>
    </source>
</evidence>
<dbReference type="Pfam" id="PF01632">
    <property type="entry name" value="Ribosomal_L35p"/>
    <property type="match status" value="1"/>
</dbReference>
<sequence>MPKQKTHRGSAKRFKRTGNGGLKRHSAFTSHMFANKSQKQKRKLRKASMVSAGDYKRIRQQLSQMK</sequence>
<dbReference type="eggNOG" id="COG0291">
    <property type="taxonomic scope" value="Bacteria"/>
</dbReference>
<keyword evidence="9" id="KW-1185">Reference proteome</keyword>
<evidence type="ECO:0000256" key="4">
    <source>
        <dbReference type="ARBA" id="ARBA00071664"/>
    </source>
</evidence>
<dbReference type="PANTHER" id="PTHR33343">
    <property type="entry name" value="54S RIBOSOMAL PROTEIN BL35M"/>
    <property type="match status" value="1"/>
</dbReference>
<evidence type="ECO:0000256" key="6">
    <source>
        <dbReference type="RuleBase" id="RU000568"/>
    </source>
</evidence>
<dbReference type="GeneID" id="89588551"/>
<dbReference type="RefSeq" id="WP_034570492.1">
    <property type="nucleotide sequence ID" value="NZ_JQBS01000032.1"/>
</dbReference>
<dbReference type="PANTHER" id="PTHR33343:SF1">
    <property type="entry name" value="LARGE RIBOSOMAL SUBUNIT PROTEIN BL35M"/>
    <property type="match status" value="1"/>
</dbReference>
<dbReference type="AlphaFoldDB" id="A0A0R2HUH2"/>
<evidence type="ECO:0000256" key="3">
    <source>
        <dbReference type="ARBA" id="ARBA00023274"/>
    </source>
</evidence>
<dbReference type="GO" id="GO:0022625">
    <property type="term" value="C:cytosolic large ribosomal subunit"/>
    <property type="evidence" value="ECO:0007669"/>
    <property type="project" value="TreeGrafter"/>
</dbReference>
<dbReference type="InterPro" id="IPR018265">
    <property type="entry name" value="Ribosomal_bL35_CS"/>
</dbReference>
<keyword evidence="2 5" id="KW-0689">Ribosomal protein</keyword>
<feature type="compositionally biased region" description="Basic residues" evidence="7">
    <location>
        <begin position="1"/>
        <end position="26"/>
    </location>
</feature>
<proteinExistence type="inferred from homology"/>
<dbReference type="SUPFAM" id="SSF143034">
    <property type="entry name" value="L35p-like"/>
    <property type="match status" value="1"/>
</dbReference>
<dbReference type="HAMAP" id="MF_00514">
    <property type="entry name" value="Ribosomal_bL35"/>
    <property type="match status" value="1"/>
</dbReference>
<evidence type="ECO:0000256" key="1">
    <source>
        <dbReference type="ARBA" id="ARBA00006598"/>
    </source>
</evidence>
<dbReference type="PRINTS" id="PR00064">
    <property type="entry name" value="RIBOSOMALL35"/>
</dbReference>
<dbReference type="PATRIC" id="fig|1449336.4.peg.1530"/>
<organism evidence="8 9">
    <name type="scientific">Carnobacterium divergens DSM 20623</name>
    <dbReference type="NCBI Taxonomy" id="1449336"/>
    <lineage>
        <taxon>Bacteria</taxon>
        <taxon>Bacillati</taxon>
        <taxon>Bacillota</taxon>
        <taxon>Bacilli</taxon>
        <taxon>Lactobacillales</taxon>
        <taxon>Carnobacteriaceae</taxon>
        <taxon>Carnobacterium</taxon>
    </lineage>
</organism>
<gene>
    <name evidence="5" type="primary">rpmI</name>
    <name evidence="8" type="ORF">IV74_GL001498</name>
</gene>
<evidence type="ECO:0000256" key="2">
    <source>
        <dbReference type="ARBA" id="ARBA00022980"/>
    </source>
</evidence>
<dbReference type="Proteomes" id="UP000051658">
    <property type="component" value="Unassembled WGS sequence"/>
</dbReference>
<evidence type="ECO:0000313" key="8">
    <source>
        <dbReference type="EMBL" id="KRN56384.1"/>
    </source>
</evidence>
<feature type="region of interest" description="Disordered" evidence="7">
    <location>
        <begin position="1"/>
        <end position="27"/>
    </location>
</feature>
<accession>A0A0R2HUH2</accession>
<protein>
    <recommendedName>
        <fullName evidence="4 5">Large ribosomal subunit protein bL35</fullName>
    </recommendedName>
</protein>
<dbReference type="InterPro" id="IPR021137">
    <property type="entry name" value="Ribosomal_bL35-like"/>
</dbReference>
<dbReference type="NCBIfam" id="TIGR00001">
    <property type="entry name" value="rpmI_bact"/>
    <property type="match status" value="1"/>
</dbReference>
<reference evidence="8 9" key="1">
    <citation type="journal article" date="2015" name="Genome Announc.">
        <title>Expanding the biotechnology potential of lactobacilli through comparative genomics of 213 strains and associated genera.</title>
        <authorList>
            <person name="Sun Z."/>
            <person name="Harris H.M."/>
            <person name="McCann A."/>
            <person name="Guo C."/>
            <person name="Argimon S."/>
            <person name="Zhang W."/>
            <person name="Yang X."/>
            <person name="Jeffery I.B."/>
            <person name="Cooney J.C."/>
            <person name="Kagawa T.F."/>
            <person name="Liu W."/>
            <person name="Song Y."/>
            <person name="Salvetti E."/>
            <person name="Wrobel A."/>
            <person name="Rasinkangas P."/>
            <person name="Parkhill J."/>
            <person name="Rea M.C."/>
            <person name="O'Sullivan O."/>
            <person name="Ritari J."/>
            <person name="Douillard F.P."/>
            <person name="Paul Ross R."/>
            <person name="Yang R."/>
            <person name="Briner A.E."/>
            <person name="Felis G.E."/>
            <person name="de Vos W.M."/>
            <person name="Barrangou R."/>
            <person name="Klaenhammer T.R."/>
            <person name="Caufield P.W."/>
            <person name="Cui Y."/>
            <person name="Zhang H."/>
            <person name="O'Toole P.W."/>
        </authorList>
    </citation>
    <scope>NUCLEOTIDE SEQUENCE [LARGE SCALE GENOMIC DNA]</scope>
    <source>
        <strain evidence="8 9">DSM 20623</strain>
    </source>
</reference>